<proteinExistence type="predicted"/>
<dbReference type="Proteomes" id="UP001596241">
    <property type="component" value="Unassembled WGS sequence"/>
</dbReference>
<evidence type="ECO:0000313" key="1">
    <source>
        <dbReference type="EMBL" id="MFC5892591.1"/>
    </source>
</evidence>
<sequence length="75" mass="8084">MSAEPDTALGPIQNRPRLEKVKEYFADCRTRNHTFALGGEIGESAPGWFVPLPAPGLRRPQESGIGAENSLHGLA</sequence>
<gene>
    <name evidence="1" type="ORF">ACFP3M_07140</name>
</gene>
<name>A0ABW1FDL1_9ACTN</name>
<dbReference type="RefSeq" id="WP_345088090.1">
    <property type="nucleotide sequence ID" value="NZ_BAAAWG010000013.1"/>
</dbReference>
<keyword evidence="2" id="KW-1185">Reference proteome</keyword>
<evidence type="ECO:0000313" key="2">
    <source>
        <dbReference type="Proteomes" id="UP001596241"/>
    </source>
</evidence>
<reference evidence="2" key="1">
    <citation type="journal article" date="2019" name="Int. J. Syst. Evol. Microbiol.">
        <title>The Global Catalogue of Microorganisms (GCM) 10K type strain sequencing project: providing services to taxonomists for standard genome sequencing and annotation.</title>
        <authorList>
            <consortium name="The Broad Institute Genomics Platform"/>
            <consortium name="The Broad Institute Genome Sequencing Center for Infectious Disease"/>
            <person name="Wu L."/>
            <person name="Ma J."/>
        </authorList>
    </citation>
    <scope>NUCLEOTIDE SEQUENCE [LARGE SCALE GENOMIC DNA]</scope>
    <source>
        <strain evidence="2">CGMCC 1.15809</strain>
    </source>
</reference>
<comment type="caution">
    <text evidence="1">The sequence shown here is derived from an EMBL/GenBank/DDBJ whole genome shotgun (WGS) entry which is preliminary data.</text>
</comment>
<dbReference type="EMBL" id="JBHSPW010000002">
    <property type="protein sequence ID" value="MFC5892591.1"/>
    <property type="molecule type" value="Genomic_DNA"/>
</dbReference>
<protein>
    <submittedName>
        <fullName evidence="1">Uncharacterized protein</fullName>
    </submittedName>
</protein>
<organism evidence="1 2">
    <name type="scientific">Streptomyces ramulosus</name>
    <dbReference type="NCBI Taxonomy" id="47762"/>
    <lineage>
        <taxon>Bacteria</taxon>
        <taxon>Bacillati</taxon>
        <taxon>Actinomycetota</taxon>
        <taxon>Actinomycetes</taxon>
        <taxon>Kitasatosporales</taxon>
        <taxon>Streptomycetaceae</taxon>
        <taxon>Streptomyces</taxon>
    </lineage>
</organism>
<accession>A0ABW1FDL1</accession>